<name>A0A6C0CTQ8_9ZZZZ</name>
<organism evidence="1">
    <name type="scientific">viral metagenome</name>
    <dbReference type="NCBI Taxonomy" id="1070528"/>
    <lineage>
        <taxon>unclassified sequences</taxon>
        <taxon>metagenomes</taxon>
        <taxon>organismal metagenomes</taxon>
    </lineage>
</organism>
<evidence type="ECO:0000313" key="1">
    <source>
        <dbReference type="EMBL" id="QHT07617.1"/>
    </source>
</evidence>
<dbReference type="AlphaFoldDB" id="A0A6C0CTQ8"/>
<accession>A0A6C0CTQ8</accession>
<dbReference type="EMBL" id="MN739483">
    <property type="protein sequence ID" value="QHT07617.1"/>
    <property type="molecule type" value="Genomic_DNA"/>
</dbReference>
<reference evidence="1" key="1">
    <citation type="journal article" date="2020" name="Nature">
        <title>Giant virus diversity and host interactions through global metagenomics.</title>
        <authorList>
            <person name="Schulz F."/>
            <person name="Roux S."/>
            <person name="Paez-Espino D."/>
            <person name="Jungbluth S."/>
            <person name="Walsh D.A."/>
            <person name="Denef V.J."/>
            <person name="McMahon K.D."/>
            <person name="Konstantinidis K.T."/>
            <person name="Eloe-Fadrosh E.A."/>
            <person name="Kyrpides N.C."/>
            <person name="Woyke T."/>
        </authorList>
    </citation>
    <scope>NUCLEOTIDE SEQUENCE</scope>
    <source>
        <strain evidence="1">GVMAG-M-3300021964-36</strain>
    </source>
</reference>
<protein>
    <submittedName>
        <fullName evidence="1">Uncharacterized protein</fullName>
    </submittedName>
</protein>
<sequence>MATINSYLLHNQIKDDSFNSPQTKEYLIEKLTGGECCSGQNIFKYTMQKLNKNQKTLYGDVLKGGRVSLPSQYFGAPNKGYAIEQSFAKTSSMNPTTARQALPSTFFTGGSRMASVNKFLVGGHTHSKDIQKDLLQSYHSNMDEFLHNIKSLAGGKKIYKTTINKAFSQLKN</sequence>
<proteinExistence type="predicted"/>